<dbReference type="GO" id="GO:0008270">
    <property type="term" value="F:zinc ion binding"/>
    <property type="evidence" value="ECO:0007669"/>
    <property type="project" value="UniProtKB-UniRule"/>
</dbReference>
<accession>A0A9N9XQN2</accession>
<keyword evidence="4" id="KW-1003">Cell membrane</keyword>
<sequence length="896" mass="102165">MSSTIRHLLTILFFVSFVNSQTNFRLPKSVLPQQYNLLIDIRNIQDRDNFRGGVTITMDVVEPTKNIVLHFGRTLRLLSKPLLQNISDINVKTTTDTNVEVLTITDANGNNFEKGSYTLSIQYEAAISTSILNGIYRSSYIDKENTKYIVATQFQPTFARRAFPCFDEPEFKAIFKLTFMPPQGITVITNTKKEKESSIGTMRTIEFAETPKMSTHMVAFVASQFDCTASTTTVQSSVCSVNRPEEERQLAAEEAPGLLQALIQYTGVNYEDNKLEHVALPDLLAESMGHWGLITYREDNLLYHPEKSSSIDKQKVVGFLAHDIAYQWFGNLVTPTWWSDLFLNEGFARYFENIAIEQTHPDWQMDKQFVINTVQKALRNDESAAFPLQQSLSDISSVFNSVTYLKGGSIIRMVEHVLGADAFKNGVSAYIKNFQHSTTSPKNLWAELNKISNLPYDLQTVMENWTKQPGFPLLNVTTENRQVTVTQKQISSNNDLTTQWYVPITYTTSADEFKFQTTSPQLWLTPNDNAVKFNLPDGAEWLVLNNKQSGFYRVNYDEAGWDSIEVALKLDNFGGIGELNRAAIVDDLFSLAKLNVVTYSRVFKLLEFLKNEGSYYTWSSAFEGFGYILDRVGLNSTLGDYVTKFALTHMEKFYNSTPFQNIQEDDQIFTLKQNLAHKWACILGHTDCIDKSKSLFKAFNINLKSTVICSALRESTVDFEWDLVWSHYEKSTMVSEKNMFLESLSCTKKTEQLKTLLNLTLQDTFKGQYGLFLFSKVLNNPYGVDLALEFFFENYEKIFLKYQDINLRSSILQLIGSKITTAETYNKLKDFVTTNLSNSQEGQEALNIAETNKNWLKRSGENLLKYFEPPIKNAATIPASFAIFLLPIYIIFVLFN</sequence>
<feature type="domain" description="Aminopeptidase N-like N-terminal" evidence="21">
    <location>
        <begin position="32"/>
        <end position="216"/>
    </location>
</feature>
<evidence type="ECO:0000256" key="5">
    <source>
        <dbReference type="ARBA" id="ARBA00022622"/>
    </source>
</evidence>
<evidence type="ECO:0000259" key="20">
    <source>
        <dbReference type="Pfam" id="PF11838"/>
    </source>
</evidence>
<dbReference type="Gene3D" id="2.60.40.1730">
    <property type="entry name" value="tricorn interacting facor f3 domain"/>
    <property type="match status" value="1"/>
</dbReference>
<feature type="binding site" evidence="15">
    <location>
        <position position="322"/>
    </location>
    <ligand>
        <name>Zn(2+)</name>
        <dbReference type="ChEBI" id="CHEBI:29105"/>
        <note>catalytic</note>
    </ligand>
</feature>
<keyword evidence="8 18" id="KW-0732">Signal</keyword>
<dbReference type="GO" id="GO:0005615">
    <property type="term" value="C:extracellular space"/>
    <property type="evidence" value="ECO:0007669"/>
    <property type="project" value="TreeGrafter"/>
</dbReference>
<keyword evidence="13" id="KW-0325">Glycoprotein</keyword>
<evidence type="ECO:0000313" key="23">
    <source>
        <dbReference type="Proteomes" id="UP001153712"/>
    </source>
</evidence>
<dbReference type="InterPro" id="IPR050344">
    <property type="entry name" value="Peptidase_M1_aminopeptidases"/>
</dbReference>
<evidence type="ECO:0000256" key="7">
    <source>
        <dbReference type="ARBA" id="ARBA00022723"/>
    </source>
</evidence>
<evidence type="ECO:0000256" key="3">
    <source>
        <dbReference type="ARBA" id="ARBA00022438"/>
    </source>
</evidence>
<dbReference type="GO" id="GO:0098552">
    <property type="term" value="C:side of membrane"/>
    <property type="evidence" value="ECO:0007669"/>
    <property type="project" value="UniProtKB-KW"/>
</dbReference>
<dbReference type="PANTHER" id="PTHR11533:SF301">
    <property type="entry name" value="AMINOPEPTIDASE"/>
    <property type="match status" value="1"/>
</dbReference>
<dbReference type="EC" id="3.4.11.-" evidence="17"/>
<evidence type="ECO:0000256" key="16">
    <source>
        <dbReference type="PIRSR" id="PIRSR634016-4"/>
    </source>
</evidence>
<dbReference type="Proteomes" id="UP001153712">
    <property type="component" value="Chromosome 4"/>
</dbReference>
<dbReference type="InterPro" id="IPR045357">
    <property type="entry name" value="Aminopeptidase_N-like_N"/>
</dbReference>
<keyword evidence="17" id="KW-1133">Transmembrane helix</keyword>
<evidence type="ECO:0000256" key="11">
    <source>
        <dbReference type="ARBA" id="ARBA00023049"/>
    </source>
</evidence>
<feature type="domain" description="ERAP1-like C-terminal" evidence="20">
    <location>
        <begin position="541"/>
        <end position="837"/>
    </location>
</feature>
<evidence type="ECO:0000256" key="10">
    <source>
        <dbReference type="ARBA" id="ARBA00022833"/>
    </source>
</evidence>
<reference evidence="22" key="1">
    <citation type="submission" date="2022-01" db="EMBL/GenBank/DDBJ databases">
        <authorList>
            <person name="King R."/>
        </authorList>
    </citation>
    <scope>NUCLEOTIDE SEQUENCE</scope>
</reference>
<organism evidence="22 23">
    <name type="scientific">Phyllotreta striolata</name>
    <name type="common">Striped flea beetle</name>
    <name type="synonym">Crioceris striolata</name>
    <dbReference type="NCBI Taxonomy" id="444603"/>
    <lineage>
        <taxon>Eukaryota</taxon>
        <taxon>Metazoa</taxon>
        <taxon>Ecdysozoa</taxon>
        <taxon>Arthropoda</taxon>
        <taxon>Hexapoda</taxon>
        <taxon>Insecta</taxon>
        <taxon>Pterygota</taxon>
        <taxon>Neoptera</taxon>
        <taxon>Endopterygota</taxon>
        <taxon>Coleoptera</taxon>
        <taxon>Polyphaga</taxon>
        <taxon>Cucujiformia</taxon>
        <taxon>Chrysomeloidea</taxon>
        <taxon>Chrysomelidae</taxon>
        <taxon>Galerucinae</taxon>
        <taxon>Alticini</taxon>
        <taxon>Phyllotreta</taxon>
    </lineage>
</organism>
<name>A0A9N9XQN2_PHYSR</name>
<dbReference type="AlphaFoldDB" id="A0A9N9XQN2"/>
<keyword evidence="7 15" id="KW-0479">Metal-binding</keyword>
<feature type="domain" description="Peptidase M1 membrane alanine aminopeptidase" evidence="19">
    <location>
        <begin position="252"/>
        <end position="465"/>
    </location>
</feature>
<dbReference type="InterPro" id="IPR001930">
    <property type="entry name" value="Peptidase_M1"/>
</dbReference>
<dbReference type="GO" id="GO:0070006">
    <property type="term" value="F:metalloaminopeptidase activity"/>
    <property type="evidence" value="ECO:0007669"/>
    <property type="project" value="TreeGrafter"/>
</dbReference>
<protein>
    <recommendedName>
        <fullName evidence="17">Aminopeptidase</fullName>
        <ecNumber evidence="17">3.4.11.-</ecNumber>
    </recommendedName>
</protein>
<comment type="cofactor">
    <cofactor evidence="15 17">
        <name>Zn(2+)</name>
        <dbReference type="ChEBI" id="CHEBI:29105"/>
    </cofactor>
    <text evidence="15 17">Binds 1 zinc ion per subunit.</text>
</comment>
<evidence type="ECO:0000256" key="1">
    <source>
        <dbReference type="ARBA" id="ARBA00004609"/>
    </source>
</evidence>
<feature type="site" description="Transition state stabilizer" evidence="16">
    <location>
        <position position="404"/>
    </location>
</feature>
<dbReference type="InterPro" id="IPR027268">
    <property type="entry name" value="Peptidase_M4/M1_CTD_sf"/>
</dbReference>
<keyword evidence="5" id="KW-0336">GPI-anchor</keyword>
<evidence type="ECO:0000256" key="2">
    <source>
        <dbReference type="ARBA" id="ARBA00010136"/>
    </source>
</evidence>
<dbReference type="InterPro" id="IPR014782">
    <property type="entry name" value="Peptidase_M1_dom"/>
</dbReference>
<dbReference type="GO" id="GO:0042277">
    <property type="term" value="F:peptide binding"/>
    <property type="evidence" value="ECO:0007669"/>
    <property type="project" value="TreeGrafter"/>
</dbReference>
<dbReference type="SUPFAM" id="SSF63737">
    <property type="entry name" value="Leukotriene A4 hydrolase N-terminal domain"/>
    <property type="match status" value="1"/>
</dbReference>
<keyword evidence="9 17" id="KW-0378">Hydrolase</keyword>
<keyword evidence="23" id="KW-1185">Reference proteome</keyword>
<dbReference type="GO" id="GO:0043171">
    <property type="term" value="P:peptide catabolic process"/>
    <property type="evidence" value="ECO:0007669"/>
    <property type="project" value="TreeGrafter"/>
</dbReference>
<dbReference type="Gene3D" id="1.10.390.10">
    <property type="entry name" value="Neutral Protease Domain 2"/>
    <property type="match status" value="1"/>
</dbReference>
<dbReference type="CDD" id="cd09601">
    <property type="entry name" value="M1_APN-Q_like"/>
    <property type="match status" value="1"/>
</dbReference>
<dbReference type="EMBL" id="OU900097">
    <property type="protein sequence ID" value="CAG9861174.1"/>
    <property type="molecule type" value="Genomic_DNA"/>
</dbReference>
<evidence type="ECO:0000256" key="4">
    <source>
        <dbReference type="ARBA" id="ARBA00022475"/>
    </source>
</evidence>
<keyword evidence="14" id="KW-0449">Lipoprotein</keyword>
<feature type="binding site" evidence="15">
    <location>
        <position position="345"/>
    </location>
    <ligand>
        <name>Zn(2+)</name>
        <dbReference type="ChEBI" id="CHEBI:29105"/>
        <note>catalytic</note>
    </ligand>
</feature>
<dbReference type="Pfam" id="PF11838">
    <property type="entry name" value="ERAP1_C"/>
    <property type="match status" value="1"/>
</dbReference>
<keyword evidence="12 17" id="KW-0472">Membrane</keyword>
<evidence type="ECO:0000256" key="6">
    <source>
        <dbReference type="ARBA" id="ARBA00022670"/>
    </source>
</evidence>
<dbReference type="OrthoDB" id="10031169at2759"/>
<evidence type="ECO:0000256" key="14">
    <source>
        <dbReference type="ARBA" id="ARBA00023288"/>
    </source>
</evidence>
<dbReference type="Gene3D" id="2.60.40.1910">
    <property type="match status" value="1"/>
</dbReference>
<keyword evidence="3 17" id="KW-0031">Aminopeptidase</keyword>
<evidence type="ECO:0000256" key="9">
    <source>
        <dbReference type="ARBA" id="ARBA00022801"/>
    </source>
</evidence>
<evidence type="ECO:0000256" key="17">
    <source>
        <dbReference type="RuleBase" id="RU364040"/>
    </source>
</evidence>
<dbReference type="InterPro" id="IPR034016">
    <property type="entry name" value="M1_APN-typ"/>
</dbReference>
<proteinExistence type="inferred from homology"/>
<dbReference type="FunFam" id="2.60.40.1910:FF:000008">
    <property type="entry name" value="Aminopeptidase"/>
    <property type="match status" value="1"/>
</dbReference>
<evidence type="ECO:0000256" key="8">
    <source>
        <dbReference type="ARBA" id="ARBA00022729"/>
    </source>
</evidence>
<feature type="chain" id="PRO_5040348382" description="Aminopeptidase" evidence="18">
    <location>
        <begin position="21"/>
        <end position="896"/>
    </location>
</feature>
<dbReference type="PRINTS" id="PR00756">
    <property type="entry name" value="ALADIPTASE"/>
</dbReference>
<feature type="signal peptide" evidence="18">
    <location>
        <begin position="1"/>
        <end position="20"/>
    </location>
</feature>
<dbReference type="Pfam" id="PF01433">
    <property type="entry name" value="Peptidase_M1"/>
    <property type="match status" value="1"/>
</dbReference>
<evidence type="ECO:0000256" key="12">
    <source>
        <dbReference type="ARBA" id="ARBA00023136"/>
    </source>
</evidence>
<dbReference type="PANTHER" id="PTHR11533">
    <property type="entry name" value="PROTEASE M1 ZINC METALLOPROTEASE"/>
    <property type="match status" value="1"/>
</dbReference>
<dbReference type="GO" id="GO:0006508">
    <property type="term" value="P:proteolysis"/>
    <property type="evidence" value="ECO:0007669"/>
    <property type="project" value="UniProtKB-KW"/>
</dbReference>
<evidence type="ECO:0000256" key="13">
    <source>
        <dbReference type="ARBA" id="ARBA00023180"/>
    </source>
</evidence>
<dbReference type="Gene3D" id="1.25.50.20">
    <property type="match status" value="1"/>
</dbReference>
<feature type="transmembrane region" description="Helical" evidence="17">
    <location>
        <begin position="875"/>
        <end position="895"/>
    </location>
</feature>
<evidence type="ECO:0000313" key="22">
    <source>
        <dbReference type="EMBL" id="CAG9861174.1"/>
    </source>
</evidence>
<comment type="similarity">
    <text evidence="2 17">Belongs to the peptidase M1 family.</text>
</comment>
<dbReference type="InterPro" id="IPR042097">
    <property type="entry name" value="Aminopeptidase_N-like_N_sf"/>
</dbReference>
<evidence type="ECO:0000256" key="15">
    <source>
        <dbReference type="PIRSR" id="PIRSR634016-3"/>
    </source>
</evidence>
<dbReference type="GO" id="GO:0005886">
    <property type="term" value="C:plasma membrane"/>
    <property type="evidence" value="ECO:0007669"/>
    <property type="project" value="UniProtKB-SubCell"/>
</dbReference>
<dbReference type="SUPFAM" id="SSF55486">
    <property type="entry name" value="Metalloproteases ('zincins'), catalytic domain"/>
    <property type="match status" value="1"/>
</dbReference>
<dbReference type="GO" id="GO:0005737">
    <property type="term" value="C:cytoplasm"/>
    <property type="evidence" value="ECO:0007669"/>
    <property type="project" value="TreeGrafter"/>
</dbReference>
<evidence type="ECO:0000256" key="18">
    <source>
        <dbReference type="SAM" id="SignalP"/>
    </source>
</evidence>
<keyword evidence="17" id="KW-0812">Transmembrane</keyword>
<dbReference type="FunFam" id="1.10.390.10:FF:000013">
    <property type="entry name" value="Aminopeptidase N"/>
    <property type="match status" value="1"/>
</dbReference>
<keyword evidence="11 17" id="KW-0482">Metalloprotease</keyword>
<keyword evidence="10 15" id="KW-0862">Zinc</keyword>
<keyword evidence="6 17" id="KW-0645">Protease</keyword>
<dbReference type="Pfam" id="PF17900">
    <property type="entry name" value="Peptidase_M1_N"/>
    <property type="match status" value="1"/>
</dbReference>
<evidence type="ECO:0000259" key="19">
    <source>
        <dbReference type="Pfam" id="PF01433"/>
    </source>
</evidence>
<gene>
    <name evidence="22" type="ORF">PHYEVI_LOCUS7517</name>
</gene>
<comment type="subcellular location">
    <subcellularLocation>
        <location evidence="1">Cell membrane</location>
        <topology evidence="1">Lipid-anchor</topology>
        <topology evidence="1">GPI-anchor</topology>
    </subcellularLocation>
</comment>
<dbReference type="InterPro" id="IPR024571">
    <property type="entry name" value="ERAP1-like_C_dom"/>
</dbReference>
<evidence type="ECO:0000259" key="21">
    <source>
        <dbReference type="Pfam" id="PF17900"/>
    </source>
</evidence>